<evidence type="ECO:0000256" key="5">
    <source>
        <dbReference type="SAM" id="MobiDB-lite"/>
    </source>
</evidence>
<dbReference type="PANTHER" id="PTHR42693">
    <property type="entry name" value="ARYLSULFATASE FAMILY MEMBER"/>
    <property type="match status" value="1"/>
</dbReference>
<feature type="signal peptide" evidence="6">
    <location>
        <begin position="1"/>
        <end position="21"/>
    </location>
</feature>
<dbReference type="GO" id="GO:0004065">
    <property type="term" value="F:arylsulfatase activity"/>
    <property type="evidence" value="ECO:0007669"/>
    <property type="project" value="TreeGrafter"/>
</dbReference>
<proteinExistence type="inferred from homology"/>
<dbReference type="SUPFAM" id="SSF53649">
    <property type="entry name" value="Alkaline phosphatase-like"/>
    <property type="match status" value="1"/>
</dbReference>
<evidence type="ECO:0000256" key="6">
    <source>
        <dbReference type="SAM" id="SignalP"/>
    </source>
</evidence>
<dbReference type="SUPFAM" id="SSF49785">
    <property type="entry name" value="Galactose-binding domain-like"/>
    <property type="match status" value="1"/>
</dbReference>
<comment type="caution">
    <text evidence="8">The sequence shown here is derived from an EMBL/GenBank/DDBJ whole genome shotgun (WGS) entry which is preliminary data.</text>
</comment>
<dbReference type="PANTHER" id="PTHR42693:SF53">
    <property type="entry name" value="ENDO-4-O-SULFATASE"/>
    <property type="match status" value="1"/>
</dbReference>
<organism evidence="8 9">
    <name type="scientific">Streptomyces hoynatensis</name>
    <dbReference type="NCBI Taxonomy" id="1141874"/>
    <lineage>
        <taxon>Bacteria</taxon>
        <taxon>Bacillati</taxon>
        <taxon>Actinomycetota</taxon>
        <taxon>Actinomycetes</taxon>
        <taxon>Kitasatosporales</taxon>
        <taxon>Streptomycetaceae</taxon>
        <taxon>Streptomyces</taxon>
    </lineage>
</organism>
<evidence type="ECO:0000256" key="3">
    <source>
        <dbReference type="ARBA" id="ARBA00022801"/>
    </source>
</evidence>
<dbReference type="InterPro" id="IPR017850">
    <property type="entry name" value="Alkaline_phosphatase_core_sf"/>
</dbReference>
<dbReference type="InterPro" id="IPR008979">
    <property type="entry name" value="Galactose-bd-like_sf"/>
</dbReference>
<dbReference type="InterPro" id="IPR038637">
    <property type="entry name" value="NPCBM_sf"/>
</dbReference>
<dbReference type="Proteomes" id="UP000272474">
    <property type="component" value="Unassembled WGS sequence"/>
</dbReference>
<keyword evidence="4" id="KW-0106">Calcium</keyword>
<sequence>MPTRRQFVAASALTAASAVSAAPAAARDAREAGEAPLAAPPARGPGREAGDRPNIVLVLADDLGYGDLGSYGQRLVATPRLDQLAAEGLRFTQAYAAAAVCAPSRCSLLTGLHGGHAAVRQNPFNGPQGSLADGDTTFAEVLRARGYRTACIGKWGFGPEEADQPSHPHYRGFEEFFGYVTHGHAHEYFPDYLWDNGEQTPLPAGSYAVDLIEERALGFIEAHAEEPFLLYLTPNIPHAPSDIPDQGRYADRPWSEADRGHAAQISRFDTLVGSVVDTLHRLGLERHTLLLVTSDNGPHEEGGVDPDLFDANGPLRGYKRNLYEGGVRVPFLAWQPGTVRRGEVSGRPTPLIDLLPTLAELAGAPAPRDVDGLSLAPLLRPAAGRGTETAPAHAHLYWYRNDPGSTARANAEDRGRILKTAEAVRREDWKAVRFAPGRDREVPDENWQLELYDLARDQGETTDLAGSHPALAAELTALLRDSWAEEYPREDYGVHVTGPALALPGEPVTVAVTFGNGSDHAWTGARLRLDVPEGWRVRPARAGGDRGRLAPGETLRRSFEVTPPAGVAAGTWRLRATGSARGAAGAALSFPAAHPVVTPPPAPTADAYLSDLPWVSATNGWGPVELDTGNGKKAAGDGTPISFGGTTYAKGLGVHAPSEIVYYLGGRAAGFTAVVGIDDFSAAQSPVGATAAEVWGDDRRLFASGTLTAAGGPRQVEVDVRGVRLLRLVVTDANGNSSFDHTSWAVARVTV</sequence>
<dbReference type="InterPro" id="IPR006311">
    <property type="entry name" value="TAT_signal"/>
</dbReference>
<keyword evidence="3" id="KW-0378">Hydrolase</keyword>
<dbReference type="Pfam" id="PF10633">
    <property type="entry name" value="NPCBM_assoc"/>
    <property type="match status" value="1"/>
</dbReference>
<comment type="similarity">
    <text evidence="1">Belongs to the sulfatase family.</text>
</comment>
<dbReference type="Gene3D" id="3.40.720.10">
    <property type="entry name" value="Alkaline Phosphatase, subunit A"/>
    <property type="match status" value="1"/>
</dbReference>
<dbReference type="RefSeq" id="WP_120679889.1">
    <property type="nucleotide sequence ID" value="NZ_RBAL01000007.1"/>
</dbReference>
<dbReference type="Gene3D" id="3.30.1120.10">
    <property type="match status" value="1"/>
</dbReference>
<evidence type="ECO:0000313" key="9">
    <source>
        <dbReference type="Proteomes" id="UP000272474"/>
    </source>
</evidence>
<dbReference type="PROSITE" id="PS51318">
    <property type="entry name" value="TAT"/>
    <property type="match status" value="1"/>
</dbReference>
<dbReference type="PROSITE" id="PS00523">
    <property type="entry name" value="SULFATASE_1"/>
    <property type="match status" value="1"/>
</dbReference>
<dbReference type="Pfam" id="PF08305">
    <property type="entry name" value="NPCBM"/>
    <property type="match status" value="1"/>
</dbReference>
<keyword evidence="2" id="KW-0479">Metal-binding</keyword>
<keyword evidence="9" id="KW-1185">Reference proteome</keyword>
<feature type="domain" description="Glycosyl hydrolase family 98 putative carbohydrate-binding module" evidence="7">
    <location>
        <begin position="603"/>
        <end position="751"/>
    </location>
</feature>
<evidence type="ECO:0000259" key="7">
    <source>
        <dbReference type="SMART" id="SM00776"/>
    </source>
</evidence>
<dbReference type="InterPro" id="IPR013222">
    <property type="entry name" value="Glyco_hyd_98_carb-bd"/>
</dbReference>
<evidence type="ECO:0000256" key="2">
    <source>
        <dbReference type="ARBA" id="ARBA00022723"/>
    </source>
</evidence>
<reference evidence="8 9" key="1">
    <citation type="journal article" date="2014" name="Int. J. Syst. Evol. Microbiol.">
        <title>Streptomyces hoynatensis sp. nov., isolated from deep marine sediment.</title>
        <authorList>
            <person name="Veyisoglu A."/>
            <person name="Sahin N."/>
        </authorList>
    </citation>
    <scope>NUCLEOTIDE SEQUENCE [LARGE SCALE GENOMIC DNA]</scope>
    <source>
        <strain evidence="8 9">KCTC 29097</strain>
    </source>
</reference>
<dbReference type="Pfam" id="PF00884">
    <property type="entry name" value="Sulfatase"/>
    <property type="match status" value="1"/>
</dbReference>
<dbReference type="InterPro" id="IPR024607">
    <property type="entry name" value="Sulfatase_CS"/>
</dbReference>
<protein>
    <submittedName>
        <fullName evidence="8">Tat pathway signal sequence domain protein</fullName>
    </submittedName>
</protein>
<dbReference type="CDD" id="cd16145">
    <property type="entry name" value="ARS_like"/>
    <property type="match status" value="1"/>
</dbReference>
<dbReference type="GO" id="GO:0046872">
    <property type="term" value="F:metal ion binding"/>
    <property type="evidence" value="ECO:0007669"/>
    <property type="project" value="UniProtKB-KW"/>
</dbReference>
<dbReference type="GO" id="GO:0005975">
    <property type="term" value="P:carbohydrate metabolic process"/>
    <property type="evidence" value="ECO:0007669"/>
    <property type="project" value="UniProtKB-ARBA"/>
</dbReference>
<evidence type="ECO:0000256" key="1">
    <source>
        <dbReference type="ARBA" id="ARBA00008779"/>
    </source>
</evidence>
<dbReference type="InterPro" id="IPR013783">
    <property type="entry name" value="Ig-like_fold"/>
</dbReference>
<dbReference type="InterPro" id="IPR000917">
    <property type="entry name" value="Sulfatase_N"/>
</dbReference>
<evidence type="ECO:0000313" key="8">
    <source>
        <dbReference type="EMBL" id="RKN41844.1"/>
    </source>
</evidence>
<dbReference type="EMBL" id="RBAL01000007">
    <property type="protein sequence ID" value="RKN41844.1"/>
    <property type="molecule type" value="Genomic_DNA"/>
</dbReference>
<keyword evidence="6" id="KW-0732">Signal</keyword>
<dbReference type="SMART" id="SM00776">
    <property type="entry name" value="NPCBM"/>
    <property type="match status" value="1"/>
</dbReference>
<name>A0A3A9Z1R0_9ACTN</name>
<dbReference type="InterPro" id="IPR050738">
    <property type="entry name" value="Sulfatase"/>
</dbReference>
<feature type="chain" id="PRO_5017276137" evidence="6">
    <location>
        <begin position="22"/>
        <end position="751"/>
    </location>
</feature>
<gene>
    <name evidence="8" type="ORF">D7294_15460</name>
</gene>
<dbReference type="InterPro" id="IPR018905">
    <property type="entry name" value="A-galactase_NEW3"/>
</dbReference>
<evidence type="ECO:0000256" key="4">
    <source>
        <dbReference type="ARBA" id="ARBA00022837"/>
    </source>
</evidence>
<feature type="region of interest" description="Disordered" evidence="5">
    <location>
        <begin position="24"/>
        <end position="51"/>
    </location>
</feature>
<accession>A0A3A9Z1R0</accession>
<dbReference type="OrthoDB" id="9777306at2"/>
<dbReference type="Gene3D" id="2.60.120.1060">
    <property type="entry name" value="NPCBM/NEW2 domain"/>
    <property type="match status" value="1"/>
</dbReference>
<dbReference type="Gene3D" id="2.60.40.10">
    <property type="entry name" value="Immunoglobulins"/>
    <property type="match status" value="1"/>
</dbReference>
<dbReference type="AlphaFoldDB" id="A0A3A9Z1R0"/>